<evidence type="ECO:0000313" key="2">
    <source>
        <dbReference type="EMBL" id="KAG4426200.1"/>
    </source>
</evidence>
<protein>
    <submittedName>
        <fullName evidence="2">Uncharacterized protein</fullName>
    </submittedName>
</protein>
<dbReference type="EMBL" id="JAFJYH010000004">
    <property type="protein sequence ID" value="KAG4426200.1"/>
    <property type="molecule type" value="Genomic_DNA"/>
</dbReference>
<gene>
    <name evidence="2" type="ORF">IFR04_000666</name>
</gene>
<proteinExistence type="predicted"/>
<comment type="caution">
    <text evidence="2">The sequence shown here is derived from an EMBL/GenBank/DDBJ whole genome shotgun (WGS) entry which is preliminary data.</text>
</comment>
<sequence>MPSKNMDQINQEWMNYVLANPHMCRWVNSKREKDFPPLRQMKWKNKKGRNKRKFEAKLAWETEKKRWILYILDMSNGSAEISAKPVVVCNQGIWRVFALWMADKKKSPADVAKDFVSKYQGLNNYDVEWMMKQFIDLSAEEIHKTERRLRGYAKYSQPKAFPLAQNIFTPTVEKAQKSTSNNHTRPEGDVQKPKKHVDSKENRKRPTPGAYPILKAVEAKIEPAIKPVASKSENHDDAGSKDYDSESERSSADKSDDEDASADEENVEYGYEQTNKSAKWKSIPDFPLPAGAKQICVVEDD</sequence>
<organism evidence="2 3">
    <name type="scientific">Cadophora malorum</name>
    <dbReference type="NCBI Taxonomy" id="108018"/>
    <lineage>
        <taxon>Eukaryota</taxon>
        <taxon>Fungi</taxon>
        <taxon>Dikarya</taxon>
        <taxon>Ascomycota</taxon>
        <taxon>Pezizomycotina</taxon>
        <taxon>Leotiomycetes</taxon>
        <taxon>Helotiales</taxon>
        <taxon>Ploettnerulaceae</taxon>
        <taxon>Cadophora</taxon>
    </lineage>
</organism>
<evidence type="ECO:0000256" key="1">
    <source>
        <dbReference type="SAM" id="MobiDB-lite"/>
    </source>
</evidence>
<evidence type="ECO:0000313" key="3">
    <source>
        <dbReference type="Proteomes" id="UP000664132"/>
    </source>
</evidence>
<dbReference type="Proteomes" id="UP000664132">
    <property type="component" value="Unassembled WGS sequence"/>
</dbReference>
<keyword evidence="3" id="KW-1185">Reference proteome</keyword>
<feature type="compositionally biased region" description="Acidic residues" evidence="1">
    <location>
        <begin position="255"/>
        <end position="267"/>
    </location>
</feature>
<feature type="compositionally biased region" description="Basic and acidic residues" evidence="1">
    <location>
        <begin position="232"/>
        <end position="254"/>
    </location>
</feature>
<dbReference type="OrthoDB" id="10352212at2759"/>
<accession>A0A8H8BW15</accession>
<feature type="compositionally biased region" description="Basic and acidic residues" evidence="1">
    <location>
        <begin position="184"/>
        <end position="201"/>
    </location>
</feature>
<feature type="region of interest" description="Disordered" evidence="1">
    <location>
        <begin position="173"/>
        <end position="301"/>
    </location>
</feature>
<dbReference type="AlphaFoldDB" id="A0A8H8BW15"/>
<reference evidence="2" key="1">
    <citation type="submission" date="2021-02" db="EMBL/GenBank/DDBJ databases">
        <title>Genome sequence Cadophora malorum strain M34.</title>
        <authorList>
            <person name="Stefanovic E."/>
            <person name="Vu D."/>
            <person name="Scully C."/>
            <person name="Dijksterhuis J."/>
            <person name="Roader J."/>
            <person name="Houbraken J."/>
        </authorList>
    </citation>
    <scope>NUCLEOTIDE SEQUENCE</scope>
    <source>
        <strain evidence="2">M34</strain>
    </source>
</reference>
<name>A0A8H8BW15_9HELO</name>